<reference evidence="3 4" key="1">
    <citation type="journal article" date="2015" name="Nature">
        <title>rRNA introns, odd ribosomes, and small enigmatic genomes across a large radiation of phyla.</title>
        <authorList>
            <person name="Brown C.T."/>
            <person name="Hug L.A."/>
            <person name="Thomas B.C."/>
            <person name="Sharon I."/>
            <person name="Castelle C.J."/>
            <person name="Singh A."/>
            <person name="Wilkins M.J."/>
            <person name="Williams K.H."/>
            <person name="Banfield J.F."/>
        </authorList>
    </citation>
    <scope>NUCLEOTIDE SEQUENCE [LARGE SCALE GENOMIC DNA]</scope>
</reference>
<protein>
    <submittedName>
        <fullName evidence="3">Uncharacterized protein</fullName>
    </submittedName>
</protein>
<accession>A0A0G1E4G1</accession>
<keyword evidence="1" id="KW-0472">Membrane</keyword>
<name>A0A0G1E4G1_9BACT</name>
<comment type="caution">
    <text evidence="3">The sequence shown here is derived from an EMBL/GenBank/DDBJ whole genome shotgun (WGS) entry which is preliminary data.</text>
</comment>
<feature type="chain" id="PRO_5002536868" evidence="2">
    <location>
        <begin position="17"/>
        <end position="128"/>
    </location>
</feature>
<feature type="transmembrane region" description="Helical" evidence="1">
    <location>
        <begin position="103"/>
        <end position="123"/>
    </location>
</feature>
<dbReference type="Proteomes" id="UP000034785">
    <property type="component" value="Unassembled WGS sequence"/>
</dbReference>
<dbReference type="Pfam" id="PF18895">
    <property type="entry name" value="T4SS_pilin"/>
    <property type="match status" value="1"/>
</dbReference>
<keyword evidence="1" id="KW-1133">Transmembrane helix</keyword>
<organism evidence="3 4">
    <name type="scientific">Candidatus Daviesbacteria bacterium GW2011_GWA2_42_7</name>
    <dbReference type="NCBI Taxonomy" id="1618425"/>
    <lineage>
        <taxon>Bacteria</taxon>
        <taxon>Candidatus Daviesiibacteriota</taxon>
    </lineage>
</organism>
<dbReference type="InterPro" id="IPR043993">
    <property type="entry name" value="T4SS_pilin"/>
</dbReference>
<feature type="signal peptide" evidence="2">
    <location>
        <begin position="1"/>
        <end position="16"/>
    </location>
</feature>
<evidence type="ECO:0000313" key="3">
    <source>
        <dbReference type="EMBL" id="KKS69483.1"/>
    </source>
</evidence>
<dbReference type="EMBL" id="LCEJ01000053">
    <property type="protein sequence ID" value="KKS69483.1"/>
    <property type="molecule type" value="Genomic_DNA"/>
</dbReference>
<dbReference type="AlphaFoldDB" id="A0A0G1E4G1"/>
<proteinExistence type="predicted"/>
<evidence type="ECO:0000256" key="2">
    <source>
        <dbReference type="SAM" id="SignalP"/>
    </source>
</evidence>
<keyword evidence="2" id="KW-0732">Signal</keyword>
<gene>
    <name evidence="3" type="ORF">UV41_C0053G0009</name>
</gene>
<evidence type="ECO:0000256" key="1">
    <source>
        <dbReference type="SAM" id="Phobius"/>
    </source>
</evidence>
<sequence>MILFLANLSAFFAATATPLCPLPKKLFFVLPPWWEYLKGKKEFGNCVPDFTFPNDILPIGLAVVDMLLRVAGLIAIVSIIIAGVAYITAGGDVQKTASARKRIYNALIGLAIVAIASGVVAFIGNKLA</sequence>
<evidence type="ECO:0000313" key="4">
    <source>
        <dbReference type="Proteomes" id="UP000034785"/>
    </source>
</evidence>
<keyword evidence="1" id="KW-0812">Transmembrane</keyword>
<feature type="transmembrane region" description="Helical" evidence="1">
    <location>
        <begin position="66"/>
        <end position="91"/>
    </location>
</feature>